<keyword evidence="4 7" id="KW-0812">Transmembrane</keyword>
<dbReference type="AlphaFoldDB" id="A0AA46AJK3"/>
<feature type="transmembrane region" description="Helical" evidence="7">
    <location>
        <begin position="200"/>
        <end position="221"/>
    </location>
</feature>
<accession>A0AA46AJK3</accession>
<dbReference type="InterPro" id="IPR025966">
    <property type="entry name" value="OppC_N"/>
</dbReference>
<evidence type="ECO:0000256" key="5">
    <source>
        <dbReference type="ARBA" id="ARBA00022989"/>
    </source>
</evidence>
<reference evidence="9" key="1">
    <citation type="submission" date="2017-05" db="EMBL/GenBank/DDBJ databases">
        <authorList>
            <person name="Varghese N."/>
            <person name="Submissions S."/>
        </authorList>
    </citation>
    <scope>NUCLEOTIDE SEQUENCE</scope>
    <source>
        <strain evidence="9">Su22</strain>
    </source>
</reference>
<dbReference type="Pfam" id="PF12911">
    <property type="entry name" value="OppC_N"/>
    <property type="match status" value="1"/>
</dbReference>
<dbReference type="Gene3D" id="1.10.3720.10">
    <property type="entry name" value="MetI-like"/>
    <property type="match status" value="1"/>
</dbReference>
<evidence type="ECO:0000256" key="1">
    <source>
        <dbReference type="ARBA" id="ARBA00004651"/>
    </source>
</evidence>
<feature type="domain" description="ABC transmembrane type-1" evidence="8">
    <location>
        <begin position="87"/>
        <end position="278"/>
    </location>
</feature>
<keyword evidence="10" id="KW-1185">Reference proteome</keyword>
<comment type="similarity">
    <text evidence="7">Belongs to the binding-protein-dependent transport system permease family.</text>
</comment>
<evidence type="ECO:0000313" key="9">
    <source>
        <dbReference type="EMBL" id="SMP62566.1"/>
    </source>
</evidence>
<dbReference type="InterPro" id="IPR035906">
    <property type="entry name" value="MetI-like_sf"/>
</dbReference>
<dbReference type="PANTHER" id="PTHR43386">
    <property type="entry name" value="OLIGOPEPTIDE TRANSPORT SYSTEM PERMEASE PROTEIN APPC"/>
    <property type="match status" value="1"/>
</dbReference>
<evidence type="ECO:0000256" key="3">
    <source>
        <dbReference type="ARBA" id="ARBA00022475"/>
    </source>
</evidence>
<dbReference type="InterPro" id="IPR050366">
    <property type="entry name" value="BP-dependent_transpt_permease"/>
</dbReference>
<evidence type="ECO:0000256" key="7">
    <source>
        <dbReference type="RuleBase" id="RU363032"/>
    </source>
</evidence>
<keyword evidence="6 7" id="KW-0472">Membrane</keyword>
<dbReference type="EMBL" id="FXUF01000010">
    <property type="protein sequence ID" value="SMP62566.1"/>
    <property type="molecule type" value="Genomic_DNA"/>
</dbReference>
<feature type="transmembrane region" description="Helical" evidence="7">
    <location>
        <begin position="151"/>
        <end position="169"/>
    </location>
</feature>
<dbReference type="Proteomes" id="UP001158066">
    <property type="component" value="Unassembled WGS sequence"/>
</dbReference>
<dbReference type="InterPro" id="IPR000515">
    <property type="entry name" value="MetI-like"/>
</dbReference>
<dbReference type="RefSeq" id="WP_283409816.1">
    <property type="nucleotide sequence ID" value="NZ_FXUF01000010.1"/>
</dbReference>
<comment type="caution">
    <text evidence="9">The sequence shown here is derived from an EMBL/GenBank/DDBJ whole genome shotgun (WGS) entry which is preliminary data.</text>
</comment>
<keyword evidence="3" id="KW-1003">Cell membrane</keyword>
<organism evidence="9 10">
    <name type="scientific">Anoxynatronum buryatiense</name>
    <dbReference type="NCBI Taxonomy" id="489973"/>
    <lineage>
        <taxon>Bacteria</taxon>
        <taxon>Bacillati</taxon>
        <taxon>Bacillota</taxon>
        <taxon>Clostridia</taxon>
        <taxon>Eubacteriales</taxon>
        <taxon>Clostridiaceae</taxon>
        <taxon>Anoxynatronum</taxon>
    </lineage>
</organism>
<dbReference type="PANTHER" id="PTHR43386:SF1">
    <property type="entry name" value="D,D-DIPEPTIDE TRANSPORT SYSTEM PERMEASE PROTEIN DDPC-RELATED"/>
    <property type="match status" value="1"/>
</dbReference>
<feature type="transmembrane region" description="Helical" evidence="7">
    <location>
        <begin position="257"/>
        <end position="281"/>
    </location>
</feature>
<protein>
    <submittedName>
        <fullName evidence="9">Peptide/nickel transport system permease protein</fullName>
    </submittedName>
</protein>
<evidence type="ECO:0000313" key="10">
    <source>
        <dbReference type="Proteomes" id="UP001158066"/>
    </source>
</evidence>
<name>A0AA46AJK3_9CLOT</name>
<evidence type="ECO:0000256" key="4">
    <source>
        <dbReference type="ARBA" id="ARBA00022692"/>
    </source>
</evidence>
<dbReference type="GO" id="GO:0055085">
    <property type="term" value="P:transmembrane transport"/>
    <property type="evidence" value="ECO:0007669"/>
    <property type="project" value="InterPro"/>
</dbReference>
<feature type="transmembrane region" description="Helical" evidence="7">
    <location>
        <begin position="122"/>
        <end position="145"/>
    </location>
</feature>
<gene>
    <name evidence="9" type="ORF">SAMN06296020_11024</name>
</gene>
<dbReference type="SUPFAM" id="SSF161098">
    <property type="entry name" value="MetI-like"/>
    <property type="match status" value="1"/>
</dbReference>
<evidence type="ECO:0000256" key="2">
    <source>
        <dbReference type="ARBA" id="ARBA00022448"/>
    </source>
</evidence>
<evidence type="ECO:0000256" key="6">
    <source>
        <dbReference type="ARBA" id="ARBA00023136"/>
    </source>
</evidence>
<comment type="subcellular location">
    <subcellularLocation>
        <location evidence="1 7">Cell membrane</location>
        <topology evidence="1 7">Multi-pass membrane protein</topology>
    </subcellularLocation>
</comment>
<sequence>MSSIDGVMRRKKLKRFWNGFKNNRMATTGAVILVFFSVAAVIGPVLFPYNPMEFGTVETILQPPSTTYYLGTDNLGRDIFRNLLSGARISLMVGILATLISMFLGTSIGIMSGYFGKTIDSVLMRVTDFFLVIPWLPLVLVLVAILGSSVWIIILVIGLTSWAGTARVVRSQTLSVKERPFIERARAIGADHSTIMMHHILPNVFPLVFANTILVTAVAIISETTLSFLGLGDPTRPSWGMMLHYAFQSGAASSGAYWFFLPPGLCVVLVVLGFTFLGYAFDEILNPKLRRR</sequence>
<keyword evidence="2 7" id="KW-0813">Transport</keyword>
<feature type="transmembrane region" description="Helical" evidence="7">
    <location>
        <begin position="89"/>
        <end position="110"/>
    </location>
</feature>
<dbReference type="CDD" id="cd06261">
    <property type="entry name" value="TM_PBP2"/>
    <property type="match status" value="1"/>
</dbReference>
<dbReference type="GO" id="GO:0005886">
    <property type="term" value="C:plasma membrane"/>
    <property type="evidence" value="ECO:0007669"/>
    <property type="project" value="UniProtKB-SubCell"/>
</dbReference>
<proteinExistence type="inferred from homology"/>
<dbReference type="Pfam" id="PF00528">
    <property type="entry name" value="BPD_transp_1"/>
    <property type="match status" value="1"/>
</dbReference>
<keyword evidence="5 7" id="KW-1133">Transmembrane helix</keyword>
<dbReference type="PROSITE" id="PS50928">
    <property type="entry name" value="ABC_TM1"/>
    <property type="match status" value="1"/>
</dbReference>
<evidence type="ECO:0000259" key="8">
    <source>
        <dbReference type="PROSITE" id="PS50928"/>
    </source>
</evidence>